<protein>
    <submittedName>
        <fullName evidence="1">Uncharacterized protein</fullName>
    </submittedName>
</protein>
<sequence length="43" mass="5101">MYPNLRDNSEVNSLLFKIQTFKLNYGAILAKLRHIYKKFGKNL</sequence>
<dbReference type="HOGENOM" id="CLU_3229599_0_0_10"/>
<comment type="caution">
    <text evidence="1">The sequence shown here is derived from an EMBL/GenBank/DDBJ whole genome shotgun (WGS) entry which is preliminary data.</text>
</comment>
<evidence type="ECO:0000313" key="1">
    <source>
        <dbReference type="EMBL" id="EGF55535.1"/>
    </source>
</evidence>
<name>F3PV73_9BACE</name>
<organism evidence="1 2">
    <name type="scientific">Bacteroides fluxus YIT 12057</name>
    <dbReference type="NCBI Taxonomy" id="763034"/>
    <lineage>
        <taxon>Bacteria</taxon>
        <taxon>Pseudomonadati</taxon>
        <taxon>Bacteroidota</taxon>
        <taxon>Bacteroidia</taxon>
        <taxon>Bacteroidales</taxon>
        <taxon>Bacteroidaceae</taxon>
        <taxon>Bacteroides</taxon>
    </lineage>
</organism>
<dbReference type="EMBL" id="AFBN01000060">
    <property type="protein sequence ID" value="EGF55535.1"/>
    <property type="molecule type" value="Genomic_DNA"/>
</dbReference>
<reference evidence="1 2" key="1">
    <citation type="submission" date="2011-02" db="EMBL/GenBank/DDBJ databases">
        <authorList>
            <person name="Weinstock G."/>
            <person name="Sodergren E."/>
            <person name="Clifton S."/>
            <person name="Fulton L."/>
            <person name="Fulton B."/>
            <person name="Courtney L."/>
            <person name="Fronick C."/>
            <person name="Harrison M."/>
            <person name="Strong C."/>
            <person name="Farmer C."/>
            <person name="Delahaunty K."/>
            <person name="Markovic C."/>
            <person name="Hall O."/>
            <person name="Minx P."/>
            <person name="Tomlinson C."/>
            <person name="Mitreva M."/>
            <person name="Hou S."/>
            <person name="Chen J."/>
            <person name="Wollam A."/>
            <person name="Pepin K.H."/>
            <person name="Johnson M."/>
            <person name="Bhonagiri V."/>
            <person name="Zhang X."/>
            <person name="Suruliraj S."/>
            <person name="Warren W."/>
            <person name="Chinwalla A."/>
            <person name="Mardis E.R."/>
            <person name="Wilson R.K."/>
        </authorList>
    </citation>
    <scope>NUCLEOTIDE SEQUENCE [LARGE SCALE GENOMIC DNA]</scope>
    <source>
        <strain evidence="1 2">YIT 12057</strain>
    </source>
</reference>
<gene>
    <name evidence="1" type="ORF">HMPREF9446_02648</name>
</gene>
<evidence type="ECO:0000313" key="2">
    <source>
        <dbReference type="Proteomes" id="UP000003416"/>
    </source>
</evidence>
<proteinExistence type="predicted"/>
<accession>F3PV73</accession>
<dbReference type="Proteomes" id="UP000003416">
    <property type="component" value="Unassembled WGS sequence"/>
</dbReference>
<dbReference type="STRING" id="763034.HMPREF9446_02648"/>
<keyword evidence="2" id="KW-1185">Reference proteome</keyword>
<dbReference type="AlphaFoldDB" id="F3PV73"/>